<protein>
    <submittedName>
        <fullName evidence="2">Uncharacterized protein</fullName>
    </submittedName>
</protein>
<dbReference type="EMBL" id="DS989860">
    <property type="protein sequence ID" value="EDX73006.1"/>
    <property type="molecule type" value="Genomic_DNA"/>
</dbReference>
<dbReference type="HOGENOM" id="CLU_3151603_0_0_3"/>
<sequence>MREKTDAARSLLIANCEEPGCLLREKQVPSSSLTASFHSSGKRNTDPD</sequence>
<name>B4VYJ0_9CYAN</name>
<organism evidence="2 3">
    <name type="scientific">Coleofasciculus chthonoplastes PCC 7420</name>
    <dbReference type="NCBI Taxonomy" id="118168"/>
    <lineage>
        <taxon>Bacteria</taxon>
        <taxon>Bacillati</taxon>
        <taxon>Cyanobacteriota</taxon>
        <taxon>Cyanophyceae</taxon>
        <taxon>Coleofasciculales</taxon>
        <taxon>Coleofasciculaceae</taxon>
        <taxon>Coleofasciculus</taxon>
    </lineage>
</organism>
<proteinExistence type="predicted"/>
<gene>
    <name evidence="2" type="ORF">MC7420_2624</name>
</gene>
<evidence type="ECO:0000256" key="1">
    <source>
        <dbReference type="SAM" id="MobiDB-lite"/>
    </source>
</evidence>
<evidence type="ECO:0000313" key="2">
    <source>
        <dbReference type="EMBL" id="EDX73006.1"/>
    </source>
</evidence>
<dbReference type="AlphaFoldDB" id="B4VYJ0"/>
<reference evidence="2 3" key="1">
    <citation type="submission" date="2008-07" db="EMBL/GenBank/DDBJ databases">
        <authorList>
            <person name="Tandeau de Marsac N."/>
            <person name="Ferriera S."/>
            <person name="Johnson J."/>
            <person name="Kravitz S."/>
            <person name="Beeson K."/>
            <person name="Sutton G."/>
            <person name="Rogers Y.-H."/>
            <person name="Friedman R."/>
            <person name="Frazier M."/>
            <person name="Venter J.C."/>
        </authorList>
    </citation>
    <scope>NUCLEOTIDE SEQUENCE [LARGE SCALE GENOMIC DNA]</scope>
    <source>
        <strain evidence="2 3">PCC 7420</strain>
    </source>
</reference>
<dbReference type="Proteomes" id="UP000003835">
    <property type="component" value="Unassembled WGS sequence"/>
</dbReference>
<evidence type="ECO:0000313" key="3">
    <source>
        <dbReference type="Proteomes" id="UP000003835"/>
    </source>
</evidence>
<accession>B4VYJ0</accession>
<feature type="region of interest" description="Disordered" evidence="1">
    <location>
        <begin position="27"/>
        <end position="48"/>
    </location>
</feature>
<feature type="compositionally biased region" description="Polar residues" evidence="1">
    <location>
        <begin position="28"/>
        <end position="39"/>
    </location>
</feature>
<keyword evidence="3" id="KW-1185">Reference proteome</keyword>